<evidence type="ECO:0000313" key="2">
    <source>
        <dbReference type="EMBL" id="MFD0993012.1"/>
    </source>
</evidence>
<keyword evidence="1" id="KW-1133">Transmembrane helix</keyword>
<comment type="caution">
    <text evidence="2">The sequence shown here is derived from an EMBL/GenBank/DDBJ whole genome shotgun (WGS) entry which is preliminary data.</text>
</comment>
<keyword evidence="3" id="KW-1185">Reference proteome</keyword>
<proteinExistence type="predicted"/>
<dbReference type="RefSeq" id="WP_386106858.1">
    <property type="nucleotide sequence ID" value="NZ_JBHTJR010000044.1"/>
</dbReference>
<feature type="transmembrane region" description="Helical" evidence="1">
    <location>
        <begin position="250"/>
        <end position="270"/>
    </location>
</feature>
<keyword evidence="1" id="KW-0472">Membrane</keyword>
<gene>
    <name evidence="2" type="ORF">ACFQ1U_07325</name>
</gene>
<organism evidence="2 3">
    <name type="scientific">Tenacibaculum geojense</name>
    <dbReference type="NCBI Taxonomy" id="915352"/>
    <lineage>
        <taxon>Bacteria</taxon>
        <taxon>Pseudomonadati</taxon>
        <taxon>Bacteroidota</taxon>
        <taxon>Flavobacteriia</taxon>
        <taxon>Flavobacteriales</taxon>
        <taxon>Flavobacteriaceae</taxon>
        <taxon>Tenacibaculum</taxon>
    </lineage>
</organism>
<accession>A0ABW3JRD9</accession>
<keyword evidence="1" id="KW-0812">Transmembrane</keyword>
<sequence>MNFIKTLFKFYINASIHVALAVYALVRITEDYYGLPYNEPLDYFIFYGTITGYNFVKYAGVAKLHHISLTKHLRLIQLFSLVCFVLMLFYGWQLADKTLIAFIPLALLTLLYAVPFLFGFTKNLRNIASLKIIIIAIVWAGTTVSVPLLDVSLPVNYQDNLFLMQRLLFVIVLTLPFDIRDLQYDKKHLQTIPQLIGIERTKKLGFVLLGFTMLLEFFITPSPNYKTVFLVVFLLLLVLLQRAKRKQTSYYASFWVEAVPIIWWCLLLIFTNN</sequence>
<feature type="transmembrane region" description="Helical" evidence="1">
    <location>
        <begin position="7"/>
        <end position="24"/>
    </location>
</feature>
<feature type="transmembrane region" description="Helical" evidence="1">
    <location>
        <begin position="98"/>
        <end position="120"/>
    </location>
</feature>
<evidence type="ECO:0000313" key="3">
    <source>
        <dbReference type="Proteomes" id="UP001597062"/>
    </source>
</evidence>
<feature type="transmembrane region" description="Helical" evidence="1">
    <location>
        <begin position="132"/>
        <end position="149"/>
    </location>
</feature>
<evidence type="ECO:0000256" key="1">
    <source>
        <dbReference type="SAM" id="Phobius"/>
    </source>
</evidence>
<dbReference type="Proteomes" id="UP001597062">
    <property type="component" value="Unassembled WGS sequence"/>
</dbReference>
<dbReference type="EMBL" id="JBHTJR010000044">
    <property type="protein sequence ID" value="MFD0993012.1"/>
    <property type="molecule type" value="Genomic_DNA"/>
</dbReference>
<feature type="transmembrane region" description="Helical" evidence="1">
    <location>
        <begin position="44"/>
        <end position="61"/>
    </location>
</feature>
<evidence type="ECO:0008006" key="4">
    <source>
        <dbReference type="Google" id="ProtNLM"/>
    </source>
</evidence>
<protein>
    <recommendedName>
        <fullName evidence="4">Prenyltransferase</fullName>
    </recommendedName>
</protein>
<feature type="transmembrane region" description="Helical" evidence="1">
    <location>
        <begin position="227"/>
        <end position="243"/>
    </location>
</feature>
<feature type="transmembrane region" description="Helical" evidence="1">
    <location>
        <begin position="73"/>
        <end position="92"/>
    </location>
</feature>
<name>A0ABW3JRD9_9FLAO</name>
<reference evidence="3" key="1">
    <citation type="journal article" date="2019" name="Int. J. Syst. Evol. Microbiol.">
        <title>The Global Catalogue of Microorganisms (GCM) 10K type strain sequencing project: providing services to taxonomists for standard genome sequencing and annotation.</title>
        <authorList>
            <consortium name="The Broad Institute Genomics Platform"/>
            <consortium name="The Broad Institute Genome Sequencing Center for Infectious Disease"/>
            <person name="Wu L."/>
            <person name="Ma J."/>
        </authorList>
    </citation>
    <scope>NUCLEOTIDE SEQUENCE [LARGE SCALE GENOMIC DNA]</scope>
    <source>
        <strain evidence="3">CCUG 60527</strain>
    </source>
</reference>